<accession>A0A6H5ISL4</accession>
<dbReference type="AlphaFoldDB" id="A0A6H5ISL4"/>
<name>A0A6H5ISL4_9HYME</name>
<gene>
    <name evidence="1" type="ORF">TBRA_LOCUS9529</name>
</gene>
<sequence length="79" mass="9233">MVYCNVPRCKAYAKTTLQCRVPTTKTAYAMATRRCREQSHRAERVRLHVQADLQAGSSKYFEPNTILFEKYYISYLTCT</sequence>
<dbReference type="Proteomes" id="UP000479190">
    <property type="component" value="Unassembled WGS sequence"/>
</dbReference>
<protein>
    <submittedName>
        <fullName evidence="1">Uncharacterized protein</fullName>
    </submittedName>
</protein>
<organism evidence="1 2">
    <name type="scientific">Trichogramma brassicae</name>
    <dbReference type="NCBI Taxonomy" id="86971"/>
    <lineage>
        <taxon>Eukaryota</taxon>
        <taxon>Metazoa</taxon>
        <taxon>Ecdysozoa</taxon>
        <taxon>Arthropoda</taxon>
        <taxon>Hexapoda</taxon>
        <taxon>Insecta</taxon>
        <taxon>Pterygota</taxon>
        <taxon>Neoptera</taxon>
        <taxon>Endopterygota</taxon>
        <taxon>Hymenoptera</taxon>
        <taxon>Apocrita</taxon>
        <taxon>Proctotrupomorpha</taxon>
        <taxon>Chalcidoidea</taxon>
        <taxon>Trichogrammatidae</taxon>
        <taxon>Trichogramma</taxon>
    </lineage>
</organism>
<keyword evidence="2" id="KW-1185">Reference proteome</keyword>
<proteinExistence type="predicted"/>
<reference evidence="1 2" key="1">
    <citation type="submission" date="2020-02" db="EMBL/GenBank/DDBJ databases">
        <authorList>
            <person name="Ferguson B K."/>
        </authorList>
    </citation>
    <scope>NUCLEOTIDE SEQUENCE [LARGE SCALE GENOMIC DNA]</scope>
</reference>
<evidence type="ECO:0000313" key="1">
    <source>
        <dbReference type="EMBL" id="CAB0037713.1"/>
    </source>
</evidence>
<evidence type="ECO:0000313" key="2">
    <source>
        <dbReference type="Proteomes" id="UP000479190"/>
    </source>
</evidence>
<dbReference type="EMBL" id="CADCXV010000865">
    <property type="protein sequence ID" value="CAB0037713.1"/>
    <property type="molecule type" value="Genomic_DNA"/>
</dbReference>